<feature type="region of interest" description="Disordered" evidence="7">
    <location>
        <begin position="336"/>
        <end position="363"/>
    </location>
</feature>
<evidence type="ECO:0000256" key="3">
    <source>
        <dbReference type="ARBA" id="ARBA00023015"/>
    </source>
</evidence>
<accession>A0A9N7NCG4</accession>
<dbReference type="OrthoDB" id="691673at2759"/>
<dbReference type="PANTHER" id="PTHR21654:SF59">
    <property type="entry name" value="TRIHELIX TRANSCRIPTION FACTOR DF1"/>
    <property type="match status" value="1"/>
</dbReference>
<dbReference type="FunFam" id="1.10.10.60:FF:000092">
    <property type="entry name" value="Trihelix transcription factor GT-2"/>
    <property type="match status" value="1"/>
</dbReference>
<feature type="compositionally biased region" description="Gly residues" evidence="7">
    <location>
        <begin position="25"/>
        <end position="64"/>
    </location>
</feature>
<feature type="domain" description="Myb-like" evidence="8">
    <location>
        <begin position="64"/>
        <end position="122"/>
    </location>
</feature>
<dbReference type="InterPro" id="IPR044822">
    <property type="entry name" value="Myb_DNA-bind_4"/>
</dbReference>
<keyword evidence="9" id="KW-0371">Homeobox</keyword>
<dbReference type="InterPro" id="IPR001005">
    <property type="entry name" value="SANT/Myb"/>
</dbReference>
<gene>
    <name evidence="9" type="ORF">SHERM_26996</name>
</gene>
<feature type="region of interest" description="Disordered" evidence="7">
    <location>
        <begin position="205"/>
        <end position="245"/>
    </location>
</feature>
<proteinExistence type="predicted"/>
<evidence type="ECO:0000256" key="6">
    <source>
        <dbReference type="ARBA" id="ARBA00023242"/>
    </source>
</evidence>
<keyword evidence="6" id="KW-0539">Nucleus</keyword>
<evidence type="ECO:0000256" key="5">
    <source>
        <dbReference type="ARBA" id="ARBA00023163"/>
    </source>
</evidence>
<dbReference type="FunFam" id="1.10.10.60:FF:000061">
    <property type="entry name" value="Trihelix transcription factor GT-2"/>
    <property type="match status" value="1"/>
</dbReference>
<feature type="region of interest" description="Disordered" evidence="7">
    <location>
        <begin position="152"/>
        <end position="193"/>
    </location>
</feature>
<evidence type="ECO:0000259" key="8">
    <source>
        <dbReference type="PROSITE" id="PS50090"/>
    </source>
</evidence>
<organism evidence="9 10">
    <name type="scientific">Striga hermonthica</name>
    <name type="common">Purple witchweed</name>
    <name type="synonym">Buchnera hermonthica</name>
    <dbReference type="NCBI Taxonomy" id="68872"/>
    <lineage>
        <taxon>Eukaryota</taxon>
        <taxon>Viridiplantae</taxon>
        <taxon>Streptophyta</taxon>
        <taxon>Embryophyta</taxon>
        <taxon>Tracheophyta</taxon>
        <taxon>Spermatophyta</taxon>
        <taxon>Magnoliopsida</taxon>
        <taxon>eudicotyledons</taxon>
        <taxon>Gunneridae</taxon>
        <taxon>Pentapetalae</taxon>
        <taxon>asterids</taxon>
        <taxon>lamiids</taxon>
        <taxon>Lamiales</taxon>
        <taxon>Orobanchaceae</taxon>
        <taxon>Buchnereae</taxon>
        <taxon>Striga</taxon>
    </lineage>
</organism>
<reference evidence="9" key="1">
    <citation type="submission" date="2019-12" db="EMBL/GenBank/DDBJ databases">
        <authorList>
            <person name="Scholes J."/>
        </authorList>
    </citation>
    <scope>NUCLEOTIDE SEQUENCE</scope>
</reference>
<name>A0A9N7NCG4_STRHE</name>
<evidence type="ECO:0000256" key="4">
    <source>
        <dbReference type="ARBA" id="ARBA00023125"/>
    </source>
</evidence>
<dbReference type="PROSITE" id="PS50090">
    <property type="entry name" value="MYB_LIKE"/>
    <property type="match status" value="2"/>
</dbReference>
<feature type="domain" description="Myb-like" evidence="8">
    <location>
        <begin position="362"/>
        <end position="420"/>
    </location>
</feature>
<feature type="region of interest" description="Disordered" evidence="7">
    <location>
        <begin position="1"/>
        <end position="67"/>
    </location>
</feature>
<keyword evidence="2" id="KW-0677">Repeat</keyword>
<keyword evidence="4 9" id="KW-0238">DNA-binding</keyword>
<feature type="compositionally biased region" description="Pro residues" evidence="7">
    <location>
        <begin position="210"/>
        <end position="220"/>
    </location>
</feature>
<dbReference type="Pfam" id="PF13837">
    <property type="entry name" value="Myb_DNA-bind_4"/>
    <property type="match status" value="2"/>
</dbReference>
<dbReference type="GO" id="GO:0006355">
    <property type="term" value="P:regulation of DNA-templated transcription"/>
    <property type="evidence" value="ECO:0007669"/>
    <property type="project" value="UniProtKB-ARBA"/>
</dbReference>
<evidence type="ECO:0000313" key="9">
    <source>
        <dbReference type="EMBL" id="CAA0831651.1"/>
    </source>
</evidence>
<dbReference type="SMART" id="SM00717">
    <property type="entry name" value="SANT"/>
    <property type="match status" value="2"/>
</dbReference>
<dbReference type="Gene3D" id="1.10.10.60">
    <property type="entry name" value="Homeodomain-like"/>
    <property type="match status" value="2"/>
</dbReference>
<keyword evidence="10" id="KW-1185">Reference proteome</keyword>
<comment type="subcellular location">
    <subcellularLocation>
        <location evidence="1">Nucleus</location>
    </subcellularLocation>
</comment>
<keyword evidence="5" id="KW-0804">Transcription</keyword>
<comment type="caution">
    <text evidence="9">The sequence shown here is derived from an EMBL/GenBank/DDBJ whole genome shotgun (WGS) entry which is preliminary data.</text>
</comment>
<dbReference type="GO" id="GO:0003677">
    <property type="term" value="F:DNA binding"/>
    <property type="evidence" value="ECO:0007669"/>
    <property type="project" value="UniProtKB-KW"/>
</dbReference>
<evidence type="ECO:0000256" key="1">
    <source>
        <dbReference type="ARBA" id="ARBA00004123"/>
    </source>
</evidence>
<keyword evidence="3" id="KW-0805">Transcription regulation</keyword>
<feature type="compositionally biased region" description="Low complexity" evidence="7">
    <location>
        <begin position="345"/>
        <end position="358"/>
    </location>
</feature>
<evidence type="ECO:0000256" key="2">
    <source>
        <dbReference type="ARBA" id="ARBA00022737"/>
    </source>
</evidence>
<dbReference type="PANTHER" id="PTHR21654">
    <property type="entry name" value="FI21293P1"/>
    <property type="match status" value="1"/>
</dbReference>
<dbReference type="AlphaFoldDB" id="A0A9N7NCG4"/>
<evidence type="ECO:0000256" key="7">
    <source>
        <dbReference type="SAM" id="MobiDB-lite"/>
    </source>
</evidence>
<evidence type="ECO:0000313" key="10">
    <source>
        <dbReference type="Proteomes" id="UP001153555"/>
    </source>
</evidence>
<protein>
    <submittedName>
        <fullName evidence="9">Duplicated homeodomain-like superfamily protein</fullName>
    </submittedName>
</protein>
<dbReference type="Proteomes" id="UP001153555">
    <property type="component" value="Unassembled WGS sequence"/>
</dbReference>
<dbReference type="CDD" id="cd12203">
    <property type="entry name" value="GT1"/>
    <property type="match status" value="2"/>
</dbReference>
<feature type="compositionally biased region" description="Pro residues" evidence="7">
    <location>
        <begin position="158"/>
        <end position="169"/>
    </location>
</feature>
<dbReference type="GO" id="GO:0005634">
    <property type="term" value="C:nucleus"/>
    <property type="evidence" value="ECO:0007669"/>
    <property type="project" value="UniProtKB-SubCell"/>
</dbReference>
<dbReference type="EMBL" id="CACSLK010027832">
    <property type="protein sequence ID" value="CAA0831651.1"/>
    <property type="molecule type" value="Genomic_DNA"/>
</dbReference>
<sequence length="457" mass="50204">MLGVSAGLTGTPGGGAPPAAREGQESGGASGGSSEVGGPGPVNPRGGGGGFDEGDRSVGGGGGNRWPRHETLALLKIRSDMDAVFRDASLKGPLWDEVSRKMAELGFQRSAKKCKEKFENVYKYHKRTKDGRAAKPDGKSYRFFDQLEAFESSAAASAPPPPPPPPPRLLPSTAAQPPPPPPPNLQIIPPNITVCSSNSPTPLTIIPPISAAPPIFPPPSSSTSSDEDMQMERRRRRRSSGGSSRKRNWEEYFEGLVGEIVRKQEEMQNRFLEALERRELDRAARDDAWRAEEAARLGRERELLAQERYAAAAKDKAVLALLQKVAREQNLQIPINTDKPLQPLPEAAAADPPEAEAAGGSSRWPKAEVEALIKLRMGMEMKYQENGPKGPLWEEISGEMGKLGYRRNAKRCKEKWENINKYYKKVKESKKTRPEDSKTCPYFHQLEEIYREKGGGF</sequence>
<dbReference type="SUPFAM" id="SSF101447">
    <property type="entry name" value="Formin homology 2 domain (FH2 domain)"/>
    <property type="match status" value="1"/>
</dbReference>